<dbReference type="InterPro" id="IPR031680">
    <property type="entry name" value="Hepar_II_III_N"/>
</dbReference>
<dbReference type="Proteomes" id="UP000254396">
    <property type="component" value="Unassembled WGS sequence"/>
</dbReference>
<gene>
    <name evidence="7" type="ORF">DAI13_11405</name>
    <name evidence="8" type="ORF">H9Q64_10265</name>
    <name evidence="9" type="ORF">NCTC13379_01583</name>
    <name evidence="11" type="ORF">P0083_10805</name>
    <name evidence="10" type="ORF">P0D81_06480</name>
</gene>
<dbReference type="Proteomes" id="UP001221642">
    <property type="component" value="Chromosome"/>
</dbReference>
<evidence type="ECO:0000256" key="1">
    <source>
        <dbReference type="ARBA" id="ARBA00004418"/>
    </source>
</evidence>
<dbReference type="InterPro" id="IPR012480">
    <property type="entry name" value="Hepar_II_III_C"/>
</dbReference>
<dbReference type="RefSeq" id="WP_002359832.1">
    <property type="nucleotide sequence ID" value="NZ_AP031218.1"/>
</dbReference>
<protein>
    <submittedName>
        <fullName evidence="8">Alginate lyase family protein</fullName>
    </submittedName>
    <submittedName>
        <fullName evidence="7">Heparinase</fullName>
    </submittedName>
    <submittedName>
        <fullName evidence="9">Uncharacterized protein conserved in bacteria</fullName>
    </submittedName>
</protein>
<keyword evidence="2" id="KW-0732">Signal</keyword>
<dbReference type="GO" id="GO:0016829">
    <property type="term" value="F:lyase activity"/>
    <property type="evidence" value="ECO:0007669"/>
    <property type="project" value="UniProtKB-KW"/>
</dbReference>
<organism evidence="7 12">
    <name type="scientific">Enterococcus faecalis</name>
    <name type="common">Streptococcus faecalis</name>
    <dbReference type="NCBI Taxonomy" id="1351"/>
    <lineage>
        <taxon>Bacteria</taxon>
        <taxon>Bacillati</taxon>
        <taxon>Bacillota</taxon>
        <taxon>Bacilli</taxon>
        <taxon>Lactobacillales</taxon>
        <taxon>Enterococcaceae</taxon>
        <taxon>Enterococcus</taxon>
    </lineage>
</organism>
<dbReference type="Pfam" id="PF16889">
    <property type="entry name" value="Hepar_II_III_N"/>
    <property type="match status" value="1"/>
</dbReference>
<feature type="domain" description="Heparinase II/III-like C-terminal" evidence="5">
    <location>
        <begin position="335"/>
        <end position="531"/>
    </location>
</feature>
<feature type="domain" description="Heparin-sulfate lyase N-terminal" evidence="6">
    <location>
        <begin position="60"/>
        <end position="305"/>
    </location>
</feature>
<dbReference type="PANTHER" id="PTHR39210:SF1">
    <property type="entry name" value="HEPARIN-SULFATE LYASE"/>
    <property type="match status" value="1"/>
</dbReference>
<sequence>MNLQRIEDYQLKFFQQDWLSEYLEQQSQFLKPLFERTSYLLKDQIIYNDAMDMEACSIPYSLKEYAWNRYPDDDPEWLFMLSRQSFLVDLAQAYALTKKERYLQKWHSLLIDFINDEGEPNSTNRDVWRPLDVGIRVTNWMKSLTYIPIADFRLLGIDDVLNNALLIHLDYLERSYIDKYRLSNWGVLAIGGMAAIDLFLPELVTSKQRDLIWSRLAEQLDLQFYSDGIHWEQSPLYQHEVLMTFVYLLQISEYLEVQLPLDLRMKLKTPIFSTHYLADNQDILNPINDSDHVNFHYVYDIYRKLGFIFEPSMTANMARLWTGDLYEERIWETMKPKELFRGESSGLMAYKAEDIYFTLFNGLHGSAHGHASTGGFTLQLQGDDLFSDSGRYSYVNKSERLQLKECASHNTMFIAENPHTLVSDTWGYDKLPTPLFQQIKELSVGFFAECGWLDKADQNPMIFERSFIYLKSINSVVIIDSFAGQKETEITSTYNLAPSINCQKEAHRFALTTNKHKYTLLFAGGQTQQSVAKGSEIYNQLNEHPRLSNKFCYKTGKEIQATVISPLEDIQITPIKVSQTGENEQFCQAKGFRIIAGSEKFDLFVMREDIVKGNKLLVSEYGQFFYGRLVLIDQKEAKIRIK</sequence>
<evidence type="ECO:0000313" key="15">
    <source>
        <dbReference type="Proteomes" id="UP001221642"/>
    </source>
</evidence>
<evidence type="ECO:0000313" key="9">
    <source>
        <dbReference type="EMBL" id="STP65374.1"/>
    </source>
</evidence>
<dbReference type="EMBL" id="CP060804">
    <property type="protein sequence ID" value="QNP36855.1"/>
    <property type="molecule type" value="Genomic_DNA"/>
</dbReference>
<dbReference type="GO" id="GO:0042597">
    <property type="term" value="C:periplasmic space"/>
    <property type="evidence" value="ECO:0007669"/>
    <property type="project" value="UniProtKB-SubCell"/>
</dbReference>
<dbReference type="Gene3D" id="2.70.98.70">
    <property type="match status" value="1"/>
</dbReference>
<dbReference type="InterPro" id="IPR008929">
    <property type="entry name" value="Chondroitin_lyas"/>
</dbReference>
<name>A0A1Q1FVP6_ENTFL</name>
<evidence type="ECO:0000259" key="6">
    <source>
        <dbReference type="Pfam" id="PF16889"/>
    </source>
</evidence>
<dbReference type="Pfam" id="PF07940">
    <property type="entry name" value="Hepar_II_III_C"/>
    <property type="match status" value="1"/>
</dbReference>
<dbReference type="AlphaFoldDB" id="A0A1Q1FVP6"/>
<evidence type="ECO:0000313" key="12">
    <source>
        <dbReference type="Proteomes" id="UP000244140"/>
    </source>
</evidence>
<comment type="subcellular location">
    <subcellularLocation>
        <location evidence="1">Periplasm</location>
    </subcellularLocation>
</comment>
<reference evidence="9 13" key="2">
    <citation type="submission" date="2018-06" db="EMBL/GenBank/DDBJ databases">
        <authorList>
            <consortium name="Pathogen Informatics"/>
            <person name="Doyle S."/>
        </authorList>
    </citation>
    <scope>NUCLEOTIDE SEQUENCE [LARGE SCALE GENOMIC DNA]</scope>
    <source>
        <strain evidence="9 13">NCTC13379</strain>
    </source>
</reference>
<keyword evidence="4 8" id="KW-0456">Lyase</keyword>
<evidence type="ECO:0000313" key="11">
    <source>
        <dbReference type="EMBL" id="WER41815.1"/>
    </source>
</evidence>
<dbReference type="PANTHER" id="PTHR39210">
    <property type="entry name" value="HEPARIN-SULFATE LYASE"/>
    <property type="match status" value="1"/>
</dbReference>
<evidence type="ECO:0000256" key="3">
    <source>
        <dbReference type="ARBA" id="ARBA00022764"/>
    </source>
</evidence>
<dbReference type="EMBL" id="PZZH01000001">
    <property type="protein sequence ID" value="PTN78327.1"/>
    <property type="molecule type" value="Genomic_DNA"/>
</dbReference>
<reference evidence="8 14" key="3">
    <citation type="submission" date="2020-08" db="EMBL/GenBank/DDBJ databases">
        <title>Enterococcus faecalis SF28073 genome assembly.</title>
        <authorList>
            <person name="Duerkop B.A."/>
            <person name="Johnson C.N."/>
        </authorList>
    </citation>
    <scope>NUCLEOTIDE SEQUENCE [LARGE SCALE GENOMIC DNA]</scope>
    <source>
        <strain evidence="8 14">SF28073</strain>
    </source>
</reference>
<accession>A0A1Q1FVP6</accession>
<keyword evidence="3" id="KW-0574">Periplasm</keyword>
<reference evidence="10 15" key="4">
    <citation type="submission" date="2023-02" db="EMBL/GenBank/DDBJ databases">
        <title>Results of the 2020 Genomic Proficiency Test for the network of European Union Reference Laboratory for Antimicrobial Resistance assessing whole genome sequencing capacities.</title>
        <authorList>
            <person name="Hoffmann M."/>
            <person name="Luo Y."/>
            <person name="Sorensen L.H."/>
            <person name="Pedersen S.K."/>
            <person name="Hendriksen R.S."/>
        </authorList>
    </citation>
    <scope>NUCLEOTIDE SEQUENCE [LARGE SCALE GENOMIC DNA]</scope>
    <source>
        <strain evidence="10 15">GENOMIC22-006</strain>
    </source>
</reference>
<dbReference type="Proteomes" id="UP000516122">
    <property type="component" value="Chromosome"/>
</dbReference>
<proteinExistence type="predicted"/>
<evidence type="ECO:0000256" key="4">
    <source>
        <dbReference type="ARBA" id="ARBA00023239"/>
    </source>
</evidence>
<dbReference type="EMBL" id="CP119528">
    <property type="protein sequence ID" value="WER41815.1"/>
    <property type="molecule type" value="Genomic_DNA"/>
</dbReference>
<dbReference type="SUPFAM" id="SSF48230">
    <property type="entry name" value="Chondroitin AC/alginate lyase"/>
    <property type="match status" value="1"/>
</dbReference>
<evidence type="ECO:0000256" key="2">
    <source>
        <dbReference type="ARBA" id="ARBA00022729"/>
    </source>
</evidence>
<dbReference type="Gene3D" id="1.50.10.100">
    <property type="entry name" value="Chondroitin AC/alginate lyase"/>
    <property type="match status" value="1"/>
</dbReference>
<dbReference type="Proteomes" id="UP001222182">
    <property type="component" value="Chromosome"/>
</dbReference>
<evidence type="ECO:0000313" key="10">
    <source>
        <dbReference type="EMBL" id="WEH23665.1"/>
    </source>
</evidence>
<dbReference type="SMR" id="A0A1Q1FVP6"/>
<evidence type="ECO:0000313" key="14">
    <source>
        <dbReference type="Proteomes" id="UP000516122"/>
    </source>
</evidence>
<evidence type="ECO:0000313" key="7">
    <source>
        <dbReference type="EMBL" id="PTN78327.1"/>
    </source>
</evidence>
<evidence type="ECO:0000313" key="13">
    <source>
        <dbReference type="Proteomes" id="UP000254396"/>
    </source>
</evidence>
<reference evidence="7 12" key="1">
    <citation type="submission" date="2018-04" db="EMBL/GenBank/DDBJ databases">
        <authorList>
            <person name="Van Tyne D."/>
        </authorList>
    </citation>
    <scope>NUCLEOTIDE SEQUENCE [LARGE SCALE GENOMIC DNA]</scope>
    <source>
        <strain evidence="7 12">B2535</strain>
    </source>
</reference>
<dbReference type="Proteomes" id="UP000244140">
    <property type="component" value="Unassembled WGS sequence"/>
</dbReference>
<dbReference type="EMBL" id="CP119159">
    <property type="protein sequence ID" value="WEH23665.1"/>
    <property type="molecule type" value="Genomic_DNA"/>
</dbReference>
<evidence type="ECO:0000313" key="16">
    <source>
        <dbReference type="Proteomes" id="UP001222182"/>
    </source>
</evidence>
<evidence type="ECO:0000313" key="8">
    <source>
        <dbReference type="EMBL" id="QNP36855.1"/>
    </source>
</evidence>
<evidence type="ECO:0000259" key="5">
    <source>
        <dbReference type="Pfam" id="PF07940"/>
    </source>
</evidence>
<dbReference type="EMBL" id="UGIX01000001">
    <property type="protein sequence ID" value="STP65374.1"/>
    <property type="molecule type" value="Genomic_DNA"/>
</dbReference>
<reference evidence="11 16" key="5">
    <citation type="submission" date="2023-03" db="EMBL/GenBank/DDBJ databases">
        <title>Complete genome sequence of an Enterococcus faecalis urinary isolate.</title>
        <authorList>
            <person name="Brauer A.L."/>
            <person name="Armbruster C.E."/>
        </authorList>
    </citation>
    <scope>NUCLEOTIDE SEQUENCE [LARGE SCALE GENOMIC DNA]</scope>
    <source>
        <strain evidence="11 16">3143</strain>
    </source>
</reference>